<dbReference type="InterPro" id="IPR008949">
    <property type="entry name" value="Isoprenoid_synthase_dom_sf"/>
</dbReference>
<evidence type="ECO:0000313" key="9">
    <source>
        <dbReference type="Proteomes" id="UP000243605"/>
    </source>
</evidence>
<dbReference type="GO" id="GO:0008299">
    <property type="term" value="P:isoprenoid biosynthetic process"/>
    <property type="evidence" value="ECO:0007669"/>
    <property type="project" value="InterPro"/>
</dbReference>
<dbReference type="Proteomes" id="UP000243605">
    <property type="component" value="Unassembled WGS sequence"/>
</dbReference>
<proteinExistence type="inferred from homology"/>
<evidence type="ECO:0000256" key="4">
    <source>
        <dbReference type="ARBA" id="ARBA00022723"/>
    </source>
</evidence>
<evidence type="ECO:0000256" key="2">
    <source>
        <dbReference type="ARBA" id="ARBA00006706"/>
    </source>
</evidence>
<dbReference type="SFLD" id="SFLDS00005">
    <property type="entry name" value="Isoprenoid_Synthase_Type_I"/>
    <property type="match status" value="1"/>
</dbReference>
<evidence type="ECO:0000313" key="7">
    <source>
        <dbReference type="EMBL" id="HJE19563.1"/>
    </source>
</evidence>
<dbReference type="Gene3D" id="1.10.600.10">
    <property type="entry name" value="Farnesyl Diphosphate Synthase"/>
    <property type="match status" value="1"/>
</dbReference>
<dbReference type="CDD" id="cd00685">
    <property type="entry name" value="Trans_IPPS_HT"/>
    <property type="match status" value="1"/>
</dbReference>
<dbReference type="InterPro" id="IPR000092">
    <property type="entry name" value="Polyprenyl_synt"/>
</dbReference>
<keyword evidence="4" id="KW-0479">Metal-binding</keyword>
<evidence type="ECO:0000313" key="8">
    <source>
        <dbReference type="EMBL" id="SEV83619.1"/>
    </source>
</evidence>
<organism evidence="8 9">
    <name type="scientific">Aliicoccus persicus</name>
    <dbReference type="NCBI Taxonomy" id="930138"/>
    <lineage>
        <taxon>Bacteria</taxon>
        <taxon>Bacillati</taxon>
        <taxon>Bacillota</taxon>
        <taxon>Bacilli</taxon>
        <taxon>Bacillales</taxon>
        <taxon>Staphylococcaceae</taxon>
        <taxon>Aliicoccus</taxon>
    </lineage>
</organism>
<dbReference type="GO" id="GO:0004659">
    <property type="term" value="F:prenyltransferase activity"/>
    <property type="evidence" value="ECO:0007669"/>
    <property type="project" value="InterPro"/>
</dbReference>
<dbReference type="SUPFAM" id="SSF48576">
    <property type="entry name" value="Terpenoid synthases"/>
    <property type="match status" value="1"/>
</dbReference>
<evidence type="ECO:0000256" key="6">
    <source>
        <dbReference type="RuleBase" id="RU004466"/>
    </source>
</evidence>
<dbReference type="EMBL" id="FOIT01000001">
    <property type="protein sequence ID" value="SEV83619.1"/>
    <property type="molecule type" value="Genomic_DNA"/>
</dbReference>
<reference evidence="7" key="2">
    <citation type="journal article" date="2021" name="PeerJ">
        <title>Extensive microbial diversity within the chicken gut microbiome revealed by metagenomics and culture.</title>
        <authorList>
            <person name="Gilroy R."/>
            <person name="Ravi A."/>
            <person name="Getino M."/>
            <person name="Pursley I."/>
            <person name="Horton D.L."/>
            <person name="Alikhan N.F."/>
            <person name="Baker D."/>
            <person name="Gharbi K."/>
            <person name="Hall N."/>
            <person name="Watson M."/>
            <person name="Adriaenssens E.M."/>
            <person name="Foster-Nyarko E."/>
            <person name="Jarju S."/>
            <person name="Secka A."/>
            <person name="Antonio M."/>
            <person name="Oren A."/>
            <person name="Chaudhuri R.R."/>
            <person name="La Ragione R."/>
            <person name="Hildebrand F."/>
            <person name="Pallen M.J."/>
        </authorList>
    </citation>
    <scope>NUCLEOTIDE SEQUENCE</scope>
    <source>
        <strain evidence="7">6019</strain>
    </source>
</reference>
<keyword evidence="9" id="KW-1185">Reference proteome</keyword>
<accession>A0A662Z1C0</accession>
<gene>
    <name evidence="7" type="ORF">K8V35_04355</name>
    <name evidence="8" type="ORF">SAMN05192557_0357</name>
</gene>
<dbReference type="InterPro" id="IPR033749">
    <property type="entry name" value="Polyprenyl_synt_CS"/>
</dbReference>
<dbReference type="OrthoDB" id="9805316at2"/>
<dbReference type="RefSeq" id="WP_091473326.1">
    <property type="nucleotide sequence ID" value="NZ_FOIT01000001.1"/>
</dbReference>
<dbReference type="PROSITE" id="PS00723">
    <property type="entry name" value="POLYPRENYL_SYNTHASE_1"/>
    <property type="match status" value="1"/>
</dbReference>
<protein>
    <submittedName>
        <fullName evidence="8">Heptaprenyl diphosphate synthase</fullName>
    </submittedName>
    <submittedName>
        <fullName evidence="7">Polyprenyl synthetase family protein</fullName>
    </submittedName>
</protein>
<name>A0A662Z1C0_9STAP</name>
<dbReference type="PANTHER" id="PTHR12001">
    <property type="entry name" value="GERANYLGERANYL PYROPHOSPHATE SYNTHASE"/>
    <property type="match status" value="1"/>
</dbReference>
<reference evidence="8 9" key="1">
    <citation type="submission" date="2016-10" db="EMBL/GenBank/DDBJ databases">
        <authorList>
            <person name="Varghese N."/>
            <person name="Submissions S."/>
        </authorList>
    </citation>
    <scope>NUCLEOTIDE SEQUENCE [LARGE SCALE GENOMIC DNA]</scope>
    <source>
        <strain evidence="8 9">IBRC-M10081</strain>
    </source>
</reference>
<dbReference type="AlphaFoldDB" id="A0A662Z1C0"/>
<comment type="cofactor">
    <cofactor evidence="1">
        <name>Mg(2+)</name>
        <dbReference type="ChEBI" id="CHEBI:18420"/>
    </cofactor>
</comment>
<dbReference type="PANTHER" id="PTHR12001:SF69">
    <property type="entry name" value="ALL TRANS-POLYPRENYL-DIPHOSPHATE SYNTHASE PDSS1"/>
    <property type="match status" value="1"/>
</dbReference>
<dbReference type="EMBL" id="DYYI01000045">
    <property type="protein sequence ID" value="HJE19563.1"/>
    <property type="molecule type" value="Genomic_DNA"/>
</dbReference>
<comment type="similarity">
    <text evidence="2 6">Belongs to the FPP/GGPP synthase family.</text>
</comment>
<dbReference type="Proteomes" id="UP000763505">
    <property type="component" value="Unassembled WGS sequence"/>
</dbReference>
<evidence type="ECO:0000256" key="1">
    <source>
        <dbReference type="ARBA" id="ARBA00001946"/>
    </source>
</evidence>
<reference evidence="7" key="3">
    <citation type="submission" date="2021-09" db="EMBL/GenBank/DDBJ databases">
        <authorList>
            <person name="Gilroy R."/>
        </authorList>
    </citation>
    <scope>NUCLEOTIDE SEQUENCE</scope>
    <source>
        <strain evidence="7">6019</strain>
    </source>
</reference>
<evidence type="ECO:0000256" key="5">
    <source>
        <dbReference type="ARBA" id="ARBA00022842"/>
    </source>
</evidence>
<dbReference type="GO" id="GO:0046872">
    <property type="term" value="F:metal ion binding"/>
    <property type="evidence" value="ECO:0007669"/>
    <property type="project" value="UniProtKB-KW"/>
</dbReference>
<sequence length="316" mass="36099">MSLNAFLSDDFKAVQSIIESEISPDKVLIKKKSYELFLYGGKKIRPTFTLLVGKLGDKKYTQDILKIAASLELIHMATLVHDDIIDDSDVRRGHITVYYSEGYNQAILTGNYLLSIALKLSSEVNNMELHRVYAQAIQTIVEGELNQFEQQFKADITKEEYFEKTYRKTALLIETSVALGAIASHLQHELKEKLMRYAYHIGMSFQIIDDCLDFIGLESEIGKPKFSDLKNGHYTLPVILLRDKDPSFHEQLHRYSKQLIQVDDIINAVLDSDVIDEALSVSNQHINDAIVAIESIDDEIKHYLIEFAEKLQKRIS</sequence>
<keyword evidence="5" id="KW-0460">Magnesium</keyword>
<dbReference type="Pfam" id="PF00348">
    <property type="entry name" value="polyprenyl_synt"/>
    <property type="match status" value="1"/>
</dbReference>
<keyword evidence="3 6" id="KW-0808">Transferase</keyword>
<evidence type="ECO:0000256" key="3">
    <source>
        <dbReference type="ARBA" id="ARBA00022679"/>
    </source>
</evidence>